<evidence type="ECO:0000313" key="2">
    <source>
        <dbReference type="Proteomes" id="UP000249046"/>
    </source>
</evidence>
<evidence type="ECO:0000313" key="1">
    <source>
        <dbReference type="EMBL" id="PZQ19819.1"/>
    </source>
</evidence>
<protein>
    <recommendedName>
        <fullName evidence="3">Serine protease</fullName>
    </recommendedName>
</protein>
<accession>A0A2W5KUY9</accession>
<dbReference type="AlphaFoldDB" id="A0A2W5KUY9"/>
<dbReference type="Proteomes" id="UP000249046">
    <property type="component" value="Unassembled WGS sequence"/>
</dbReference>
<name>A0A2W5KUY9_9GAMM</name>
<organism evidence="1 2">
    <name type="scientific">Rhodanobacter denitrificans</name>
    <dbReference type="NCBI Taxonomy" id="666685"/>
    <lineage>
        <taxon>Bacteria</taxon>
        <taxon>Pseudomonadati</taxon>
        <taxon>Pseudomonadota</taxon>
        <taxon>Gammaproteobacteria</taxon>
        <taxon>Lysobacterales</taxon>
        <taxon>Rhodanobacteraceae</taxon>
        <taxon>Rhodanobacter</taxon>
    </lineage>
</organism>
<evidence type="ECO:0008006" key="3">
    <source>
        <dbReference type="Google" id="ProtNLM"/>
    </source>
</evidence>
<sequence length="771" mass="81789">MPPNARLDVATVTQHVLSSTGERVPMKRPIRSTVRGRLAAVLALVIAATDAAAIPPSPGLPTINYWRDACEVGTHFDDPTEMQRVIDATVFVVEPRALGLNPDGSYYVRTRPFVDFDGMILSPDSHFYGEQAIVFGGLPGRSGFLVSPDSVVTTPHVAGFDPTGYYVLFGYQNAALPDGSCVPVDPTHFPASQVRVIDGYDNASFALGDYLVAHLSEPVLDRPFLRVRRDGHAEIGDAITLVGHPARLSKKIDTAGRVVGLTGGGPTPYLDGDVPLAYPVHSIQFSSGSPLYNLSRQYVELAVRSGSCGEFRPDEGSLPQTHTLISACGPPSPLNSTIKAFAPKIERILLETSPLSIRNTGTAATGFAQPVTTYTLVAPPARGIYAADAIDYRIEMAAPVPGEPDLSLLSSVPLEGSLDAGTSLSFDVAAVMPPGQACGVFAREFVVHDLTHGLSDRVHQTLEVAQTVFEADTAALEMVGIEQPYVATRTFRIRNLRPAEALVRVGADQSWLTIDGVAGGPGATPETVLTIGALQSATVTIGLAVSANDLALHTMHQASVAVSGADPACTLTSDISVPVRFTPGELTFRQAIDATVPPATAPPSPLTATIEVDENFCVDEIKASYVFDHPVDSFKTDVWLTESTWDLQRPGSAAWMPLWDHDAAPACVPPIGVDESAWCYLYRGVKDACQFEGAGNADRPCDTVAAGDPPRPPLPVCAPGTGCEPFSDHVGKPARGTWTMRLSDRVVGGVSAQPRIRGWSLTFRGSAACTN</sequence>
<dbReference type="SUPFAM" id="SSF50494">
    <property type="entry name" value="Trypsin-like serine proteases"/>
    <property type="match status" value="1"/>
</dbReference>
<reference evidence="1 2" key="1">
    <citation type="submission" date="2017-08" db="EMBL/GenBank/DDBJ databases">
        <title>Infants hospitalized years apart are colonized by the same room-sourced microbial strains.</title>
        <authorList>
            <person name="Brooks B."/>
            <person name="Olm M.R."/>
            <person name="Firek B.A."/>
            <person name="Baker R."/>
            <person name="Thomas B.C."/>
            <person name="Morowitz M.J."/>
            <person name="Banfield J.F."/>
        </authorList>
    </citation>
    <scope>NUCLEOTIDE SEQUENCE [LARGE SCALE GENOMIC DNA]</scope>
    <source>
        <strain evidence="1">S2_005_003_R2_42</strain>
    </source>
</reference>
<dbReference type="Pfam" id="PF13365">
    <property type="entry name" value="Trypsin_2"/>
    <property type="match status" value="1"/>
</dbReference>
<proteinExistence type="predicted"/>
<gene>
    <name evidence="1" type="ORF">DI564_00830</name>
</gene>
<comment type="caution">
    <text evidence="1">The sequence shown here is derived from an EMBL/GenBank/DDBJ whole genome shotgun (WGS) entry which is preliminary data.</text>
</comment>
<dbReference type="InterPro" id="IPR009003">
    <property type="entry name" value="Peptidase_S1_PA"/>
</dbReference>
<dbReference type="EMBL" id="QFPO01000001">
    <property type="protein sequence ID" value="PZQ19819.1"/>
    <property type="molecule type" value="Genomic_DNA"/>
</dbReference>